<feature type="compositionally biased region" description="Basic and acidic residues" evidence="1">
    <location>
        <begin position="209"/>
        <end position="219"/>
    </location>
</feature>
<feature type="compositionally biased region" description="Basic residues" evidence="1">
    <location>
        <begin position="220"/>
        <end position="230"/>
    </location>
</feature>
<dbReference type="Proteomes" id="UP000239895">
    <property type="component" value="Unassembled WGS sequence"/>
</dbReference>
<keyword evidence="3" id="KW-1185">Reference proteome</keyword>
<reference evidence="2 3" key="1">
    <citation type="submission" date="2018-03" db="EMBL/GenBank/DDBJ databases">
        <title>Comparative analysis of microorganisms from saline springs in Andes Mountain Range, Colombia.</title>
        <authorList>
            <person name="Rubin E."/>
        </authorList>
    </citation>
    <scope>NUCLEOTIDE SEQUENCE [LARGE SCALE GENOMIC DNA]</scope>
    <source>
        <strain evidence="2 3">CG 23</strain>
    </source>
</reference>
<sequence>MFHGGVQTDDVLTVPADAAARAELLERLRLLATVDHPCVEPVGTAATGPDGTLRVPRGAGTATDLPTVLAVRSRCDVPEAAGIAVAVAQGLAALHSAGIVHGPPAAADVVVALDGRPRLRPRLACPEGAVAEADDVHGLALLVDSLVDPADSDAAVALRAALAPALAGDPRVRPEAGTLAARVDDAVPPVPVRLPEPAVLAAAVLGRGRGAERTADPGRRSRHRRARRPRTGPVPTARRRADLRPRPRRAGAVRRAGAWRTGLGVAGVAVVVAALVGVGLHVAGPAGPPSVVTAAEEPAPRGPVGAEPPGAEPQGTDAGDAEAEDDDLTLDRTDPAGAAAELTRRRAELLTGERAVEEVSLAGSAAHEADAALVARAEGDGTSVSGAELSVTSARTTSGPADGAAEVVVEYVVGPHEQVGQDGSTVQVPGGERQTAVLTLSWTADGWRVTDVA</sequence>
<evidence type="ECO:0000313" key="3">
    <source>
        <dbReference type="Proteomes" id="UP000239895"/>
    </source>
</evidence>
<gene>
    <name evidence="2" type="ORF">BCL65_11324</name>
</gene>
<name>A0ABX5EB48_9MICO</name>
<protein>
    <recommendedName>
        <fullName evidence="4">Protein kinase domain-containing protein</fullName>
    </recommendedName>
</protein>
<evidence type="ECO:0000313" key="2">
    <source>
        <dbReference type="EMBL" id="PRZ03524.1"/>
    </source>
</evidence>
<evidence type="ECO:0008006" key="4">
    <source>
        <dbReference type="Google" id="ProtNLM"/>
    </source>
</evidence>
<evidence type="ECO:0000256" key="1">
    <source>
        <dbReference type="SAM" id="MobiDB-lite"/>
    </source>
</evidence>
<accession>A0ABX5EB48</accession>
<feature type="region of interest" description="Disordered" evidence="1">
    <location>
        <begin position="208"/>
        <end position="255"/>
    </location>
</feature>
<comment type="caution">
    <text evidence="2">The sequence shown here is derived from an EMBL/GenBank/DDBJ whole genome shotgun (WGS) entry which is preliminary data.</text>
</comment>
<feature type="compositionally biased region" description="Acidic residues" evidence="1">
    <location>
        <begin position="319"/>
        <end position="328"/>
    </location>
</feature>
<proteinExistence type="predicted"/>
<feature type="compositionally biased region" description="Low complexity" evidence="1">
    <location>
        <begin position="294"/>
        <end position="318"/>
    </location>
</feature>
<dbReference type="InterPro" id="IPR011009">
    <property type="entry name" value="Kinase-like_dom_sf"/>
</dbReference>
<organism evidence="2 3">
    <name type="scientific">Isoptericola halotolerans</name>
    <dbReference type="NCBI Taxonomy" id="300560"/>
    <lineage>
        <taxon>Bacteria</taxon>
        <taxon>Bacillati</taxon>
        <taxon>Actinomycetota</taxon>
        <taxon>Actinomycetes</taxon>
        <taxon>Micrococcales</taxon>
        <taxon>Promicromonosporaceae</taxon>
        <taxon>Isoptericola</taxon>
    </lineage>
</organism>
<feature type="region of interest" description="Disordered" evidence="1">
    <location>
        <begin position="291"/>
        <end position="339"/>
    </location>
</feature>
<dbReference type="SUPFAM" id="SSF56112">
    <property type="entry name" value="Protein kinase-like (PK-like)"/>
    <property type="match status" value="1"/>
</dbReference>
<dbReference type="EMBL" id="PVTX01000013">
    <property type="protein sequence ID" value="PRZ03524.1"/>
    <property type="molecule type" value="Genomic_DNA"/>
</dbReference>